<evidence type="ECO:0000256" key="3">
    <source>
        <dbReference type="ARBA" id="ARBA00023163"/>
    </source>
</evidence>
<dbReference type="Pfam" id="PF01614">
    <property type="entry name" value="IclR_C"/>
    <property type="match status" value="1"/>
</dbReference>
<proteinExistence type="predicted"/>
<keyword evidence="8" id="KW-1185">Reference proteome</keyword>
<dbReference type="SUPFAM" id="SSF55781">
    <property type="entry name" value="GAF domain-like"/>
    <property type="match status" value="1"/>
</dbReference>
<dbReference type="PROSITE" id="PS51078">
    <property type="entry name" value="ICLR_ED"/>
    <property type="match status" value="1"/>
</dbReference>
<dbReference type="InterPro" id="IPR005471">
    <property type="entry name" value="Tscrpt_reg_IclR_N"/>
</dbReference>
<accession>A0ABS5DFK7</accession>
<feature type="compositionally biased region" description="Polar residues" evidence="4">
    <location>
        <begin position="1"/>
        <end position="13"/>
    </location>
</feature>
<dbReference type="Gene3D" id="3.30.450.40">
    <property type="match status" value="1"/>
</dbReference>
<dbReference type="SMART" id="SM00346">
    <property type="entry name" value="HTH_ICLR"/>
    <property type="match status" value="1"/>
</dbReference>
<evidence type="ECO:0000259" key="5">
    <source>
        <dbReference type="PROSITE" id="PS51077"/>
    </source>
</evidence>
<dbReference type="InterPro" id="IPR036388">
    <property type="entry name" value="WH-like_DNA-bd_sf"/>
</dbReference>
<keyword evidence="1" id="KW-0805">Transcription regulation</keyword>
<feature type="region of interest" description="Disordered" evidence="4">
    <location>
        <begin position="1"/>
        <end position="20"/>
    </location>
</feature>
<evidence type="ECO:0000256" key="4">
    <source>
        <dbReference type="SAM" id="MobiDB-lite"/>
    </source>
</evidence>
<dbReference type="Pfam" id="PF09339">
    <property type="entry name" value="HTH_IclR"/>
    <property type="match status" value="1"/>
</dbReference>
<evidence type="ECO:0000256" key="2">
    <source>
        <dbReference type="ARBA" id="ARBA00023125"/>
    </source>
</evidence>
<keyword evidence="2" id="KW-0238">DNA-binding</keyword>
<dbReference type="InterPro" id="IPR050707">
    <property type="entry name" value="HTH_MetabolicPath_Reg"/>
</dbReference>
<dbReference type="EMBL" id="JAGPXE010000005">
    <property type="protein sequence ID" value="MBQ0925064.1"/>
    <property type="molecule type" value="Genomic_DNA"/>
</dbReference>
<evidence type="ECO:0000259" key="6">
    <source>
        <dbReference type="PROSITE" id="PS51078"/>
    </source>
</evidence>
<evidence type="ECO:0000313" key="8">
    <source>
        <dbReference type="Proteomes" id="UP000674084"/>
    </source>
</evidence>
<comment type="caution">
    <text evidence="7">The sequence shown here is derived from an EMBL/GenBank/DDBJ whole genome shotgun (WGS) entry which is preliminary data.</text>
</comment>
<name>A0ABS5DFK7_9PSEU</name>
<evidence type="ECO:0000313" key="7">
    <source>
        <dbReference type="EMBL" id="MBQ0925064.1"/>
    </source>
</evidence>
<dbReference type="Proteomes" id="UP000674084">
    <property type="component" value="Unassembled WGS sequence"/>
</dbReference>
<dbReference type="InterPro" id="IPR014757">
    <property type="entry name" value="Tscrpt_reg_IclR_C"/>
</dbReference>
<keyword evidence="3" id="KW-0804">Transcription</keyword>
<dbReference type="PROSITE" id="PS51077">
    <property type="entry name" value="HTH_ICLR"/>
    <property type="match status" value="1"/>
</dbReference>
<dbReference type="SUPFAM" id="SSF46785">
    <property type="entry name" value="Winged helix' DNA-binding domain"/>
    <property type="match status" value="1"/>
</dbReference>
<feature type="domain" description="IclR-ED" evidence="6">
    <location>
        <begin position="91"/>
        <end position="265"/>
    </location>
</feature>
<organism evidence="7 8">
    <name type="scientific">Saccharopolyspora endophytica</name>
    <dbReference type="NCBI Taxonomy" id="543886"/>
    <lineage>
        <taxon>Bacteria</taxon>
        <taxon>Bacillati</taxon>
        <taxon>Actinomycetota</taxon>
        <taxon>Actinomycetes</taxon>
        <taxon>Pseudonocardiales</taxon>
        <taxon>Pseudonocardiaceae</taxon>
        <taxon>Saccharopolyspora</taxon>
    </lineage>
</organism>
<protein>
    <submittedName>
        <fullName evidence="7">Helix-turn-helix domain-containing protein</fullName>
    </submittedName>
</protein>
<dbReference type="InterPro" id="IPR029016">
    <property type="entry name" value="GAF-like_dom_sf"/>
</dbReference>
<dbReference type="PANTHER" id="PTHR30136">
    <property type="entry name" value="HELIX-TURN-HELIX TRANSCRIPTIONAL REGULATOR, ICLR FAMILY"/>
    <property type="match status" value="1"/>
</dbReference>
<evidence type="ECO:0000256" key="1">
    <source>
        <dbReference type="ARBA" id="ARBA00023015"/>
    </source>
</evidence>
<sequence length="273" mass="29783">MPPETPSTGSSRRTALEAQVRRTSEPTLIASVQRALRLLEVVGEHPAGITAKCLARNTGLALSTTYHLLRTLVHEGYLVKLDDGAFIVGEQVTGLHDSAQAQQLRAKIRGVMVELREDLNAAIYLARYEDGEVQVDEIVDSPRTPRVDAWVDFRQAAHATAVGKCLLAGLSKDERADHFRRHPPEDLTPRTITGVRELVERPPSELVADTEEYSLGTACLAARVQCATSPVTLAISFPARKLATTDDYVRPLTAAADEISRALALAGDRVCWN</sequence>
<feature type="domain" description="HTH iclR-type" evidence="5">
    <location>
        <begin position="29"/>
        <end position="90"/>
    </location>
</feature>
<dbReference type="InterPro" id="IPR036390">
    <property type="entry name" value="WH_DNA-bd_sf"/>
</dbReference>
<dbReference type="Gene3D" id="1.10.10.10">
    <property type="entry name" value="Winged helix-like DNA-binding domain superfamily/Winged helix DNA-binding domain"/>
    <property type="match status" value="1"/>
</dbReference>
<dbReference type="PANTHER" id="PTHR30136:SF24">
    <property type="entry name" value="HTH-TYPE TRANSCRIPTIONAL REPRESSOR ALLR"/>
    <property type="match status" value="1"/>
</dbReference>
<gene>
    <name evidence="7" type="ORF">KBO27_14010</name>
</gene>
<reference evidence="7 8" key="1">
    <citation type="submission" date="2021-04" db="EMBL/GenBank/DDBJ databases">
        <title>Whole-genome sequencing of Saccharopolyspora endophytica KCTC 19397.</title>
        <authorList>
            <person name="Ay H."/>
            <person name="Saygin H."/>
            <person name="Sahin N."/>
        </authorList>
    </citation>
    <scope>NUCLEOTIDE SEQUENCE [LARGE SCALE GENOMIC DNA]</scope>
    <source>
        <strain evidence="7 8">KCTC 19397</strain>
    </source>
</reference>